<proteinExistence type="predicted"/>
<organism evidence="2">
    <name type="scientific">Oryza glumipatula</name>
    <dbReference type="NCBI Taxonomy" id="40148"/>
    <lineage>
        <taxon>Eukaryota</taxon>
        <taxon>Viridiplantae</taxon>
        <taxon>Streptophyta</taxon>
        <taxon>Embryophyta</taxon>
        <taxon>Tracheophyta</taxon>
        <taxon>Spermatophyta</taxon>
        <taxon>Magnoliopsida</taxon>
        <taxon>Liliopsida</taxon>
        <taxon>Poales</taxon>
        <taxon>Poaceae</taxon>
        <taxon>BOP clade</taxon>
        <taxon>Oryzoideae</taxon>
        <taxon>Oryzeae</taxon>
        <taxon>Oryzinae</taxon>
        <taxon>Oryza</taxon>
    </lineage>
</organism>
<dbReference type="InterPro" id="IPR012341">
    <property type="entry name" value="6hp_glycosidase-like_sf"/>
</dbReference>
<sequence length="113" mass="13075">MKRRRVCFTVPARGFKQRVKETDGDTEHSCWQQPEDMTKSRQAFRVDPQHLDLATETAPTFCVDPQHPDRATAHTGASPISSSYTPRHARKDNILTGKSRMWEGSWREQEETF</sequence>
<evidence type="ECO:0000256" key="1">
    <source>
        <dbReference type="SAM" id="MobiDB-lite"/>
    </source>
</evidence>
<feature type="region of interest" description="Disordered" evidence="1">
    <location>
        <begin position="64"/>
        <end position="113"/>
    </location>
</feature>
<dbReference type="GO" id="GO:0005975">
    <property type="term" value="P:carbohydrate metabolic process"/>
    <property type="evidence" value="ECO:0007669"/>
    <property type="project" value="InterPro"/>
</dbReference>
<dbReference type="Proteomes" id="UP000026961">
    <property type="component" value="Chromosome 5"/>
</dbReference>
<dbReference type="Gene3D" id="1.50.10.10">
    <property type="match status" value="1"/>
</dbReference>
<dbReference type="HOGENOM" id="CLU_2137387_0_0_1"/>
<evidence type="ECO:0000313" key="3">
    <source>
        <dbReference type="Proteomes" id="UP000026961"/>
    </source>
</evidence>
<reference evidence="2" key="2">
    <citation type="submission" date="2018-05" db="EMBL/GenBank/DDBJ databases">
        <title>OgluRS3 (Oryza glumaepatula Reference Sequence Version 3).</title>
        <authorList>
            <person name="Zhang J."/>
            <person name="Kudrna D."/>
            <person name="Lee S."/>
            <person name="Talag J."/>
            <person name="Welchert J."/>
            <person name="Wing R.A."/>
        </authorList>
    </citation>
    <scope>NUCLEOTIDE SEQUENCE [LARGE SCALE GENOMIC DNA]</scope>
</reference>
<name>A0A0D9ZVP9_9ORYZ</name>
<reference evidence="2" key="1">
    <citation type="submission" date="2015-04" db="UniProtKB">
        <authorList>
            <consortium name="EnsemblPlants"/>
        </authorList>
    </citation>
    <scope>IDENTIFICATION</scope>
</reference>
<accession>A0A0D9ZVP9</accession>
<dbReference type="AlphaFoldDB" id="A0A0D9ZVP9"/>
<protein>
    <submittedName>
        <fullName evidence="2">Endoglucanase</fullName>
    </submittedName>
</protein>
<evidence type="ECO:0000313" key="2">
    <source>
        <dbReference type="EnsemblPlants" id="OGLUM05G07470.2"/>
    </source>
</evidence>
<dbReference type="EnsemblPlants" id="OGLUM05G07470.2">
    <property type="protein sequence ID" value="OGLUM05G07470.2"/>
    <property type="gene ID" value="OGLUM05G07470"/>
</dbReference>
<dbReference type="Gramene" id="OGLUM05G07470.2">
    <property type="protein sequence ID" value="OGLUM05G07470.2"/>
    <property type="gene ID" value="OGLUM05G07470"/>
</dbReference>
<keyword evidence="3" id="KW-1185">Reference proteome</keyword>